<evidence type="ECO:0000313" key="2">
    <source>
        <dbReference type="Proteomes" id="UP000784294"/>
    </source>
</evidence>
<proteinExistence type="predicted"/>
<sequence length="545" mass="61443">MHCIGCRQLLDCDFLPGGAEHLRRRLPDGFQVDLESTEAVYRLAKQKVESTDTGEYDCRFRSEPTGGDGNNSGKCIVRRLFVRPDTDVALYVSQNSRLTYVQVSQQSWPLVYEGHGFLLTHLDNVIIYCSGSHPHEAYSFTLTASWAECSASGQQIQTHWLHSRRLVLGPRRLHASIQLILVEFPPLPRLTDLAGHFVCVNCSLDESTTTTATAIERLEPDSNAAEKYHGLSYQLRLPVIDWSKRRLRVEPVKGRDGRVEAVQPGGRLRCTARLGPSNWPPVSTVWERLQPELGDDMSPDELLINKEFNFSALVPEAPGPLEVSLDASELVVPTNEAFRGYSFLYRCRLVVPFSISLDGTEDEIPAVKAHLTVAMCRSARVNLLLQNGICWNTVYEGYFARFVAAFMRRLILSLPDYQKTARVGLFIGAPESLISIEETASHRMQLRTPLLVNHKISRNELVTRIFRTSDYANCAGSRLYQMKADQLDRLAESVSTNNNSAGRTIVILFSQGDEEQHEVLLRKSKSLRNRGFRVRKLIDLSRHTS</sequence>
<evidence type="ECO:0000313" key="1">
    <source>
        <dbReference type="EMBL" id="VEL37367.1"/>
    </source>
</evidence>
<comment type="caution">
    <text evidence="1">The sequence shown here is derived from an EMBL/GenBank/DDBJ whole genome shotgun (WGS) entry which is preliminary data.</text>
</comment>
<reference evidence="1" key="1">
    <citation type="submission" date="2018-11" db="EMBL/GenBank/DDBJ databases">
        <authorList>
            <consortium name="Pathogen Informatics"/>
        </authorList>
    </citation>
    <scope>NUCLEOTIDE SEQUENCE</scope>
</reference>
<protein>
    <submittedName>
        <fullName evidence="1">Uncharacterized protein</fullName>
    </submittedName>
</protein>
<organism evidence="1 2">
    <name type="scientific">Protopolystoma xenopodis</name>
    <dbReference type="NCBI Taxonomy" id="117903"/>
    <lineage>
        <taxon>Eukaryota</taxon>
        <taxon>Metazoa</taxon>
        <taxon>Spiralia</taxon>
        <taxon>Lophotrochozoa</taxon>
        <taxon>Platyhelminthes</taxon>
        <taxon>Monogenea</taxon>
        <taxon>Polyopisthocotylea</taxon>
        <taxon>Polystomatidea</taxon>
        <taxon>Polystomatidae</taxon>
        <taxon>Protopolystoma</taxon>
    </lineage>
</organism>
<accession>A0A3S5FGC8</accession>
<name>A0A3S5FGC8_9PLAT</name>
<dbReference type="EMBL" id="CAAALY010254747">
    <property type="protein sequence ID" value="VEL37367.1"/>
    <property type="molecule type" value="Genomic_DNA"/>
</dbReference>
<gene>
    <name evidence="1" type="ORF">PXEA_LOCUS30807</name>
</gene>
<dbReference type="Proteomes" id="UP000784294">
    <property type="component" value="Unassembled WGS sequence"/>
</dbReference>
<keyword evidence="2" id="KW-1185">Reference proteome</keyword>
<dbReference type="AlphaFoldDB" id="A0A3S5FGC8"/>